<proteinExistence type="predicted"/>
<evidence type="ECO:0000313" key="2">
    <source>
        <dbReference type="Proteomes" id="UP000024635"/>
    </source>
</evidence>
<comment type="caution">
    <text evidence="1">The sequence shown here is derived from an EMBL/GenBank/DDBJ whole genome shotgun (WGS) entry which is preliminary data.</text>
</comment>
<dbReference type="EMBL" id="JARK01001601">
    <property type="protein sequence ID" value="EYB87327.1"/>
    <property type="molecule type" value="Genomic_DNA"/>
</dbReference>
<organism evidence="1 2">
    <name type="scientific">Ancylostoma ceylanicum</name>
    <dbReference type="NCBI Taxonomy" id="53326"/>
    <lineage>
        <taxon>Eukaryota</taxon>
        <taxon>Metazoa</taxon>
        <taxon>Ecdysozoa</taxon>
        <taxon>Nematoda</taxon>
        <taxon>Chromadorea</taxon>
        <taxon>Rhabditida</taxon>
        <taxon>Rhabditina</taxon>
        <taxon>Rhabditomorpha</taxon>
        <taxon>Strongyloidea</taxon>
        <taxon>Ancylostomatidae</taxon>
        <taxon>Ancylostomatinae</taxon>
        <taxon>Ancylostoma</taxon>
    </lineage>
</organism>
<sequence>MGARTRFSSSNSSVSKPKLGVAFPPLLPSFPRLLLKWSTLMAAHEFRMAAMSELERSHIPRQSCRGSGKNGDIAAFVLLGRVPCDFATSNAARARF</sequence>
<accession>A0A016SAC7</accession>
<evidence type="ECO:0000313" key="1">
    <source>
        <dbReference type="EMBL" id="EYB87327.1"/>
    </source>
</evidence>
<reference evidence="2" key="1">
    <citation type="journal article" date="2015" name="Nat. Genet.">
        <title>The genome and transcriptome of the zoonotic hookworm Ancylostoma ceylanicum identify infection-specific gene families.</title>
        <authorList>
            <person name="Schwarz E.M."/>
            <person name="Hu Y."/>
            <person name="Antoshechkin I."/>
            <person name="Miller M.M."/>
            <person name="Sternberg P.W."/>
            <person name="Aroian R.V."/>
        </authorList>
    </citation>
    <scope>NUCLEOTIDE SEQUENCE</scope>
    <source>
        <strain evidence="2">HY135</strain>
    </source>
</reference>
<name>A0A016SAC7_9BILA</name>
<keyword evidence="2" id="KW-1185">Reference proteome</keyword>
<gene>
    <name evidence="1" type="primary">Acey_s0265.g661</name>
    <name evidence="1" type="ORF">Y032_0265g661</name>
</gene>
<protein>
    <submittedName>
        <fullName evidence="1">Uncharacterized protein</fullName>
    </submittedName>
</protein>
<dbReference type="AlphaFoldDB" id="A0A016SAC7"/>
<dbReference type="Proteomes" id="UP000024635">
    <property type="component" value="Unassembled WGS sequence"/>
</dbReference>